<dbReference type="GO" id="GO:0005886">
    <property type="term" value="C:plasma membrane"/>
    <property type="evidence" value="ECO:0007669"/>
    <property type="project" value="TreeGrafter"/>
</dbReference>
<evidence type="ECO:0000256" key="3">
    <source>
        <dbReference type="SAM" id="MobiDB-lite"/>
    </source>
</evidence>
<dbReference type="GO" id="GO:0052621">
    <property type="term" value="F:diguanylate cyclase activity"/>
    <property type="evidence" value="ECO:0007669"/>
    <property type="project" value="UniProtKB-EC"/>
</dbReference>
<dbReference type="PANTHER" id="PTHR45138">
    <property type="entry name" value="REGULATORY COMPONENTS OF SENSORY TRANSDUCTION SYSTEM"/>
    <property type="match status" value="1"/>
</dbReference>
<dbReference type="InterPro" id="IPR000160">
    <property type="entry name" value="GGDEF_dom"/>
</dbReference>
<dbReference type="EMBL" id="CP024608">
    <property type="protein sequence ID" value="ATQ73074.1"/>
    <property type="molecule type" value="Genomic_DNA"/>
</dbReference>
<proteinExistence type="predicted"/>
<dbReference type="PANTHER" id="PTHR45138:SF9">
    <property type="entry name" value="DIGUANYLATE CYCLASE DGCM-RELATED"/>
    <property type="match status" value="1"/>
</dbReference>
<protein>
    <recommendedName>
        <fullName evidence="1">diguanylate cyclase</fullName>
        <ecNumber evidence="1">2.7.7.65</ecNumber>
    </recommendedName>
</protein>
<evidence type="ECO:0000256" key="2">
    <source>
        <dbReference type="ARBA" id="ARBA00034247"/>
    </source>
</evidence>
<dbReference type="EC" id="2.7.7.65" evidence="1"/>
<dbReference type="GO" id="GO:0043709">
    <property type="term" value="P:cell adhesion involved in single-species biofilm formation"/>
    <property type="evidence" value="ECO:0007669"/>
    <property type="project" value="TreeGrafter"/>
</dbReference>
<dbReference type="SMART" id="SM00267">
    <property type="entry name" value="GGDEF"/>
    <property type="match status" value="1"/>
</dbReference>
<dbReference type="InterPro" id="IPR029787">
    <property type="entry name" value="Nucleotide_cyclase"/>
</dbReference>
<dbReference type="InterPro" id="IPR050469">
    <property type="entry name" value="Diguanylate_Cyclase"/>
</dbReference>
<dbReference type="InterPro" id="IPR043128">
    <property type="entry name" value="Rev_trsase/Diguanyl_cyclase"/>
</dbReference>
<feature type="compositionally biased region" description="Basic and acidic residues" evidence="3">
    <location>
        <begin position="7"/>
        <end position="23"/>
    </location>
</feature>
<dbReference type="SUPFAM" id="SSF55073">
    <property type="entry name" value="Nucleotide cyclase"/>
    <property type="match status" value="1"/>
</dbReference>
<name>A0A2D2DDJ0_9BURK</name>
<evidence type="ECO:0000256" key="1">
    <source>
        <dbReference type="ARBA" id="ARBA00012528"/>
    </source>
</evidence>
<keyword evidence="6" id="KW-1185">Reference proteome</keyword>
<reference evidence="5" key="1">
    <citation type="submission" date="2017-10" db="EMBL/GenBank/DDBJ databases">
        <title>Massilia psychrophilum sp. nov., a novel purple-pigmented bacterium isolated from Tianshan glacier, Xinjiang Municipality, China.</title>
        <authorList>
            <person name="Wang H."/>
        </authorList>
    </citation>
    <scope>NUCLEOTIDE SEQUENCE [LARGE SCALE GENOMIC DNA]</scope>
    <source>
        <strain evidence="5">B2</strain>
    </source>
</reference>
<dbReference type="PROSITE" id="PS50887">
    <property type="entry name" value="GGDEF"/>
    <property type="match status" value="1"/>
</dbReference>
<dbReference type="KEGG" id="mass:CR152_00030"/>
<dbReference type="Pfam" id="PF00990">
    <property type="entry name" value="GGDEF"/>
    <property type="match status" value="1"/>
</dbReference>
<comment type="catalytic activity">
    <reaction evidence="2">
        <text>2 GTP = 3',3'-c-di-GMP + 2 diphosphate</text>
        <dbReference type="Rhea" id="RHEA:24898"/>
        <dbReference type="ChEBI" id="CHEBI:33019"/>
        <dbReference type="ChEBI" id="CHEBI:37565"/>
        <dbReference type="ChEBI" id="CHEBI:58805"/>
        <dbReference type="EC" id="2.7.7.65"/>
    </reaction>
</comment>
<sequence>MGRLHGAKGERNPLCRPSERHRQNANEGLAYRALVDRVRSQLSNSTTRLALLSKVNEALELETRELAGQAHTDPLTQVLNREGLRAALMEKWPHPDASPEQFAVVFVDIDHLKKVDDTHGHSVGDKVLCALAAAIQRGIRASDKLARWDGEEFLIICPGTKAADAHLLGEKLREALSYQIWPHGLRVTASFGVTALQPGEVIGDAIKRADSALDQAKSNGRNCVRVA</sequence>
<gene>
    <name evidence="5" type="ORF">CR152_00030</name>
</gene>
<dbReference type="CDD" id="cd01949">
    <property type="entry name" value="GGDEF"/>
    <property type="match status" value="1"/>
</dbReference>
<dbReference type="AlphaFoldDB" id="A0A2D2DDJ0"/>
<organism evidence="5 6">
    <name type="scientific">Massilia violaceinigra</name>
    <dbReference type="NCBI Taxonomy" id="2045208"/>
    <lineage>
        <taxon>Bacteria</taxon>
        <taxon>Pseudomonadati</taxon>
        <taxon>Pseudomonadota</taxon>
        <taxon>Betaproteobacteria</taxon>
        <taxon>Burkholderiales</taxon>
        <taxon>Oxalobacteraceae</taxon>
        <taxon>Telluria group</taxon>
        <taxon>Massilia</taxon>
    </lineage>
</organism>
<dbReference type="FunFam" id="3.30.70.270:FF:000001">
    <property type="entry name" value="Diguanylate cyclase domain protein"/>
    <property type="match status" value="1"/>
</dbReference>
<feature type="domain" description="GGDEF" evidence="4">
    <location>
        <begin position="100"/>
        <end position="227"/>
    </location>
</feature>
<dbReference type="Gene3D" id="3.30.70.270">
    <property type="match status" value="1"/>
</dbReference>
<evidence type="ECO:0000313" key="6">
    <source>
        <dbReference type="Proteomes" id="UP000229897"/>
    </source>
</evidence>
<dbReference type="NCBIfam" id="TIGR00254">
    <property type="entry name" value="GGDEF"/>
    <property type="match status" value="1"/>
</dbReference>
<evidence type="ECO:0000259" key="4">
    <source>
        <dbReference type="PROSITE" id="PS50887"/>
    </source>
</evidence>
<dbReference type="GO" id="GO:1902201">
    <property type="term" value="P:negative regulation of bacterial-type flagellum-dependent cell motility"/>
    <property type="evidence" value="ECO:0007669"/>
    <property type="project" value="TreeGrafter"/>
</dbReference>
<evidence type="ECO:0000313" key="5">
    <source>
        <dbReference type="EMBL" id="ATQ73074.1"/>
    </source>
</evidence>
<dbReference type="Proteomes" id="UP000229897">
    <property type="component" value="Chromosome"/>
</dbReference>
<feature type="region of interest" description="Disordered" evidence="3">
    <location>
        <begin position="1"/>
        <end position="23"/>
    </location>
</feature>
<accession>A0A2D2DDJ0</accession>